<feature type="region of interest" description="Disordered" evidence="2">
    <location>
        <begin position="143"/>
        <end position="162"/>
    </location>
</feature>
<evidence type="ECO:0000313" key="4">
    <source>
        <dbReference type="Proteomes" id="UP001420932"/>
    </source>
</evidence>
<keyword evidence="4" id="KW-1185">Reference proteome</keyword>
<organism evidence="3 4">
    <name type="scientific">Stephania yunnanensis</name>
    <dbReference type="NCBI Taxonomy" id="152371"/>
    <lineage>
        <taxon>Eukaryota</taxon>
        <taxon>Viridiplantae</taxon>
        <taxon>Streptophyta</taxon>
        <taxon>Embryophyta</taxon>
        <taxon>Tracheophyta</taxon>
        <taxon>Spermatophyta</taxon>
        <taxon>Magnoliopsida</taxon>
        <taxon>Ranunculales</taxon>
        <taxon>Menispermaceae</taxon>
        <taxon>Menispermoideae</taxon>
        <taxon>Cissampelideae</taxon>
        <taxon>Stephania</taxon>
    </lineage>
</organism>
<evidence type="ECO:0000256" key="1">
    <source>
        <dbReference type="SAM" id="Coils"/>
    </source>
</evidence>
<dbReference type="PANTHER" id="PTHR35992:SF1">
    <property type="entry name" value="CYTOMATRIX PROTEIN-LIKE PROTEIN"/>
    <property type="match status" value="1"/>
</dbReference>
<evidence type="ECO:0000256" key="2">
    <source>
        <dbReference type="SAM" id="MobiDB-lite"/>
    </source>
</evidence>
<keyword evidence="1" id="KW-0175">Coiled coil</keyword>
<comment type="caution">
    <text evidence="3">The sequence shown here is derived from an EMBL/GenBank/DDBJ whole genome shotgun (WGS) entry which is preliminary data.</text>
</comment>
<proteinExistence type="predicted"/>
<feature type="compositionally biased region" description="Basic and acidic residues" evidence="2">
    <location>
        <begin position="395"/>
        <end position="411"/>
    </location>
</feature>
<feature type="compositionally biased region" description="Polar residues" evidence="2">
    <location>
        <begin position="384"/>
        <end position="394"/>
    </location>
</feature>
<name>A0AAP0E3W3_9MAGN</name>
<feature type="region of interest" description="Disordered" evidence="2">
    <location>
        <begin position="378"/>
        <end position="418"/>
    </location>
</feature>
<dbReference type="AlphaFoldDB" id="A0AAP0E3W3"/>
<accession>A0AAP0E3W3</accession>
<dbReference type="Proteomes" id="UP001420932">
    <property type="component" value="Unassembled WGS sequence"/>
</dbReference>
<protein>
    <submittedName>
        <fullName evidence="3">Uncharacterized protein</fullName>
    </submittedName>
</protein>
<dbReference type="EMBL" id="JBBNAF010000013">
    <property type="protein sequence ID" value="KAK9086156.1"/>
    <property type="molecule type" value="Genomic_DNA"/>
</dbReference>
<feature type="coiled-coil region" evidence="1">
    <location>
        <begin position="221"/>
        <end position="300"/>
    </location>
</feature>
<sequence>MAAVDKALDCSSDRLQWRKIFDALVRLLQTKQTQLEDLVKETNLYEDRIKIQLDRWSSEVHLLQDQIFQGFGPSFELAVLQLKRDHSEALLDRFMEVAKSELVIGLKQRESLHYKMKLEHAERDLEDFKSCFDYLTHKCAEQKEKPGDTNKESSEGKQKHAENGIKSIESINEEERRTKLLEYEIRKLKHAYEKLVSKNKSEVSALLSERDFVWNQYKKMESDYTALLKKKQTEVEKANEKIANLLTSMEHLQSSNNEKDEMIVKLEAKLVQKKSGHDKAEQVKEKLEELKASAEKLQSSNYEKGETILKLKADLAKLEDGAIKGQKKISRLTKQLESLTSSGKILGTVTPVLNRCRMELSSHGTKSQQDRRVRNMVKKEPASFQASAVSNNTGKESRGSKKRGAEARMSETPRLFSSTFKVPKLKNASPGIL</sequence>
<gene>
    <name evidence="3" type="ORF">Syun_028550</name>
</gene>
<evidence type="ECO:0000313" key="3">
    <source>
        <dbReference type="EMBL" id="KAK9086156.1"/>
    </source>
</evidence>
<dbReference type="PANTHER" id="PTHR35992">
    <property type="entry name" value="CYTOMATRIX PROTEIN-LIKE PROTEIN"/>
    <property type="match status" value="1"/>
</dbReference>
<reference evidence="3 4" key="1">
    <citation type="submission" date="2024-01" db="EMBL/GenBank/DDBJ databases">
        <title>Genome assemblies of Stephania.</title>
        <authorList>
            <person name="Yang L."/>
        </authorList>
    </citation>
    <scope>NUCLEOTIDE SEQUENCE [LARGE SCALE GENOMIC DNA]</scope>
    <source>
        <strain evidence="3">YNDBR</strain>
        <tissue evidence="3">Leaf</tissue>
    </source>
</reference>